<keyword evidence="2" id="KW-1185">Reference proteome</keyword>
<accession>A0ABD3URP3</accession>
<gene>
    <name evidence="1" type="ORF">ACJMK2_015830</name>
</gene>
<reference evidence="1 2" key="1">
    <citation type="submission" date="2024-11" db="EMBL/GenBank/DDBJ databases">
        <title>Chromosome-level genome assembly of the freshwater bivalve Anodonta woodiana.</title>
        <authorList>
            <person name="Chen X."/>
        </authorList>
    </citation>
    <scope>NUCLEOTIDE SEQUENCE [LARGE SCALE GENOMIC DNA]</scope>
    <source>
        <strain evidence="1">MN2024</strain>
        <tissue evidence="1">Gills</tissue>
    </source>
</reference>
<comment type="caution">
    <text evidence="1">The sequence shown here is derived from an EMBL/GenBank/DDBJ whole genome shotgun (WGS) entry which is preliminary data.</text>
</comment>
<protein>
    <submittedName>
        <fullName evidence="1">Uncharacterized protein</fullName>
    </submittedName>
</protein>
<dbReference type="AlphaFoldDB" id="A0ABD3URP3"/>
<name>A0ABD3URP3_SINWO</name>
<dbReference type="Proteomes" id="UP001634394">
    <property type="component" value="Unassembled WGS sequence"/>
</dbReference>
<evidence type="ECO:0000313" key="1">
    <source>
        <dbReference type="EMBL" id="KAL3852152.1"/>
    </source>
</evidence>
<proteinExistence type="predicted"/>
<sequence>MVRDQPYNITGDIYIGGKNSLTLTATLTNGTMSEVIMAIIPSLDSTILAVSSINTIIIGSAVSMAGLPVPVNGYGVEYINNSKVKYVSRVTFNLGNVTVTGTTTTAAQRQIVINFELTMVSARNLTNGTAYLASSSISYKNINSLHAVQICQLTYTLRNTFMIPGSTTVTVLPLSTLELGKQTLGNVTLYISKPAFNLSLEIYSTATNGEVVPTQLDVADAGEAFRSFLQFSGLKTNGYTSCNPNTTLRLEIQEMVNKESTAGGENADRDRLTVVVGYQTKYDPALVGQTFTVGLNVKVDSDATIVRSSLIRIIVRASTSTFTGPITLSIQSGSVSVGFPALLYLGIPVPSNTNKTYEITVTSVPLTLGIQPALSIIAVKPFSYGSDLPCPYTQQNIYITTSPTTPSTVTQLVTPLTVLNSGVADVPEASLLTLLVTALFIKRADVATGNQHTLTVQVREKDGVSVSNSTTLTVGNSTPFTSVVGYTLALSSNCPVSKSIQGGFVALNLTISTVASIVSGPMLIEAAVVPNDTASALSFCSAKVVYAGGNVICVMAGIELSFSYVVGTSNRVALIELPSVCNSNFSSASTANDFIVEITFKLDEPYVAQNHSIGITVNYSISQTWISEYTTFIESTKTILGSDGVYLITGMYVSTDNVSMTKWPESYVLQYQLGQDFITVPDTPNLWKKATSNSTSQEYLMNFPVFANVSRLTTANCKGGCYIAHSFRKTSASAVINVWGDSSGVLLLKLNAVFDGDNTTCFQVPIVGQDSPSVLLFKIFNLSLLNISAAQFRISIVGQNIVCDLSSRPKNMFVSRIRS</sequence>
<organism evidence="1 2">
    <name type="scientific">Sinanodonta woodiana</name>
    <name type="common">Chinese pond mussel</name>
    <name type="synonym">Anodonta woodiana</name>
    <dbReference type="NCBI Taxonomy" id="1069815"/>
    <lineage>
        <taxon>Eukaryota</taxon>
        <taxon>Metazoa</taxon>
        <taxon>Spiralia</taxon>
        <taxon>Lophotrochozoa</taxon>
        <taxon>Mollusca</taxon>
        <taxon>Bivalvia</taxon>
        <taxon>Autobranchia</taxon>
        <taxon>Heteroconchia</taxon>
        <taxon>Palaeoheterodonta</taxon>
        <taxon>Unionida</taxon>
        <taxon>Unionoidea</taxon>
        <taxon>Unionidae</taxon>
        <taxon>Unioninae</taxon>
        <taxon>Sinanodonta</taxon>
    </lineage>
</organism>
<evidence type="ECO:0000313" key="2">
    <source>
        <dbReference type="Proteomes" id="UP001634394"/>
    </source>
</evidence>
<dbReference type="EMBL" id="JBJQND010000015">
    <property type="protein sequence ID" value="KAL3852152.1"/>
    <property type="molecule type" value="Genomic_DNA"/>
</dbReference>